<evidence type="ECO:0000256" key="2">
    <source>
        <dbReference type="ARBA" id="ARBA00022737"/>
    </source>
</evidence>
<dbReference type="EMBL" id="LBXN01000029">
    <property type="protein sequence ID" value="KKR32877.1"/>
    <property type="molecule type" value="Genomic_DNA"/>
</dbReference>
<dbReference type="Gene3D" id="2.160.10.10">
    <property type="entry name" value="Hexapeptide repeat proteins"/>
    <property type="match status" value="1"/>
</dbReference>
<dbReference type="PANTHER" id="PTHR43300">
    <property type="entry name" value="ACETYLTRANSFERASE"/>
    <property type="match status" value="1"/>
</dbReference>
<dbReference type="GO" id="GO:0016740">
    <property type="term" value="F:transferase activity"/>
    <property type="evidence" value="ECO:0007669"/>
    <property type="project" value="UniProtKB-KW"/>
</dbReference>
<evidence type="ECO:0000256" key="1">
    <source>
        <dbReference type="ARBA" id="ARBA00022679"/>
    </source>
</evidence>
<dbReference type="InterPro" id="IPR050179">
    <property type="entry name" value="Trans_hexapeptide_repeat"/>
</dbReference>
<name>A0A0G0T4U9_9BACT</name>
<reference evidence="3 4" key="1">
    <citation type="journal article" date="2015" name="Nature">
        <title>rRNA introns, odd ribosomes, and small enigmatic genomes across a large radiation of phyla.</title>
        <authorList>
            <person name="Brown C.T."/>
            <person name="Hug L.A."/>
            <person name="Thomas B.C."/>
            <person name="Sharon I."/>
            <person name="Castelle C.J."/>
            <person name="Singh A."/>
            <person name="Wilkins M.J."/>
            <person name="Williams K.H."/>
            <person name="Banfield J.F."/>
        </authorList>
    </citation>
    <scope>NUCLEOTIDE SEQUENCE [LARGE SCALE GENOMIC DNA]</scope>
</reference>
<keyword evidence="1 3" id="KW-0808">Transferase</keyword>
<proteinExistence type="predicted"/>
<evidence type="ECO:0000313" key="4">
    <source>
        <dbReference type="Proteomes" id="UP000034539"/>
    </source>
</evidence>
<dbReference type="InterPro" id="IPR018357">
    <property type="entry name" value="Hexapep_transf_CS"/>
</dbReference>
<sequence length="156" mass="16790">MSVKKDVKLGKNVKIYHPELVNLYGCEIGDETTIGAFVEIKPDVKIGKRVKIQAGAFIPEGIIIEDEVFIGPHVCFVNDIFPRATNDDGTLKAVCDWKVKKTVIKKKASIGANATILCGVTVGEGAMIGAGSVVTKDVPDWTVVAGNPAREIRKIK</sequence>
<organism evidence="3 4">
    <name type="scientific">Candidatus Gottesmanbacteria bacterium GW2011_GWC2_39_8</name>
    <dbReference type="NCBI Taxonomy" id="1618450"/>
    <lineage>
        <taxon>Bacteria</taxon>
        <taxon>Candidatus Gottesmaniibacteriota</taxon>
    </lineage>
</organism>
<dbReference type="PATRIC" id="fig|1618450.3.peg.717"/>
<protein>
    <submittedName>
        <fullName evidence="3">Transferase hexapeptide repeat containing protein</fullName>
    </submittedName>
</protein>
<dbReference type="InterPro" id="IPR001451">
    <property type="entry name" value="Hexapep"/>
</dbReference>
<gene>
    <name evidence="3" type="ORF">UT63_C0029G0002</name>
</gene>
<dbReference type="InterPro" id="IPR011004">
    <property type="entry name" value="Trimer_LpxA-like_sf"/>
</dbReference>
<dbReference type="Pfam" id="PF00132">
    <property type="entry name" value="Hexapep"/>
    <property type="match status" value="2"/>
</dbReference>
<comment type="caution">
    <text evidence="3">The sequence shown here is derived from an EMBL/GenBank/DDBJ whole genome shotgun (WGS) entry which is preliminary data.</text>
</comment>
<dbReference type="Proteomes" id="UP000034539">
    <property type="component" value="Unassembled WGS sequence"/>
</dbReference>
<dbReference type="CDD" id="cd03358">
    <property type="entry name" value="LbH_WxcM_N_like"/>
    <property type="match status" value="1"/>
</dbReference>
<accession>A0A0G0T4U9</accession>
<dbReference type="PANTHER" id="PTHR43300:SF4">
    <property type="entry name" value="ACYL-[ACYL-CARRIER-PROTEIN]--UDP-N-ACETYLGLUCOSAMINE O-ACYLTRANSFERASE"/>
    <property type="match status" value="1"/>
</dbReference>
<evidence type="ECO:0000313" key="3">
    <source>
        <dbReference type="EMBL" id="KKR32877.1"/>
    </source>
</evidence>
<dbReference type="SUPFAM" id="SSF51161">
    <property type="entry name" value="Trimeric LpxA-like enzymes"/>
    <property type="match status" value="1"/>
</dbReference>
<keyword evidence="2" id="KW-0677">Repeat</keyword>
<dbReference type="AlphaFoldDB" id="A0A0G0T4U9"/>
<dbReference type="PROSITE" id="PS00101">
    <property type="entry name" value="HEXAPEP_TRANSFERASES"/>
    <property type="match status" value="1"/>
</dbReference>